<protein>
    <submittedName>
        <fullName evidence="1">Uncharacterized protein</fullName>
    </submittedName>
</protein>
<organism evidence="1 2">
    <name type="scientific">Rotaria sordida</name>
    <dbReference type="NCBI Taxonomy" id="392033"/>
    <lineage>
        <taxon>Eukaryota</taxon>
        <taxon>Metazoa</taxon>
        <taxon>Spiralia</taxon>
        <taxon>Gnathifera</taxon>
        <taxon>Rotifera</taxon>
        <taxon>Eurotatoria</taxon>
        <taxon>Bdelloidea</taxon>
        <taxon>Philodinida</taxon>
        <taxon>Philodinidae</taxon>
        <taxon>Rotaria</taxon>
    </lineage>
</organism>
<dbReference type="Proteomes" id="UP000663889">
    <property type="component" value="Unassembled WGS sequence"/>
</dbReference>
<gene>
    <name evidence="1" type="ORF">SEV965_LOCUS37232</name>
</gene>
<name>A0A815UYK4_9BILA</name>
<evidence type="ECO:0000313" key="1">
    <source>
        <dbReference type="EMBL" id="CAF1525298.1"/>
    </source>
</evidence>
<comment type="caution">
    <text evidence="1">The sequence shown here is derived from an EMBL/GenBank/DDBJ whole genome shotgun (WGS) entry which is preliminary data.</text>
</comment>
<dbReference type="EMBL" id="CAJNOU010007475">
    <property type="protein sequence ID" value="CAF1525298.1"/>
    <property type="molecule type" value="Genomic_DNA"/>
</dbReference>
<proteinExistence type="predicted"/>
<dbReference type="AlphaFoldDB" id="A0A815UYK4"/>
<sequence>MSSNDAQKVMENVASVAAGQPHGTGFAKSASDIDVGETLHETGARVVAALKDDDDDCFSFKPRSSTYIVMDDDKELVELDDIVTSSLVDGTKLDDNVGSFAAVETDDDY</sequence>
<accession>A0A815UYK4</accession>
<reference evidence="1" key="1">
    <citation type="submission" date="2021-02" db="EMBL/GenBank/DDBJ databases">
        <authorList>
            <person name="Nowell W R."/>
        </authorList>
    </citation>
    <scope>NUCLEOTIDE SEQUENCE</scope>
</reference>
<evidence type="ECO:0000313" key="2">
    <source>
        <dbReference type="Proteomes" id="UP000663889"/>
    </source>
</evidence>